<feature type="transmembrane region" description="Helical" evidence="2">
    <location>
        <begin position="31"/>
        <end position="52"/>
    </location>
</feature>
<proteinExistence type="predicted"/>
<reference evidence="4 5" key="1">
    <citation type="submission" date="2024-06" db="EMBL/GenBank/DDBJ databases">
        <title>The Natural Products Discovery Center: Release of the First 8490 Sequenced Strains for Exploring Actinobacteria Biosynthetic Diversity.</title>
        <authorList>
            <person name="Kalkreuter E."/>
            <person name="Kautsar S.A."/>
            <person name="Yang D."/>
            <person name="Bader C.D."/>
            <person name="Teijaro C.N."/>
            <person name="Fluegel L."/>
            <person name="Davis C.M."/>
            <person name="Simpson J.R."/>
            <person name="Lauterbach L."/>
            <person name="Steele A.D."/>
            <person name="Gui C."/>
            <person name="Meng S."/>
            <person name="Li G."/>
            <person name="Viehrig K."/>
            <person name="Ye F."/>
            <person name="Su P."/>
            <person name="Kiefer A.F."/>
            <person name="Nichols A."/>
            <person name="Cepeda A.J."/>
            <person name="Yan W."/>
            <person name="Fan B."/>
            <person name="Jiang Y."/>
            <person name="Adhikari A."/>
            <person name="Zheng C.-J."/>
            <person name="Schuster L."/>
            <person name="Cowan T.M."/>
            <person name="Smanski M.J."/>
            <person name="Chevrette M.G."/>
            <person name="De Carvalho L.P.S."/>
            <person name="Shen B."/>
        </authorList>
    </citation>
    <scope>NUCLEOTIDE SEQUENCE [LARGE SCALE GENOMIC DNA]</scope>
    <source>
        <strain evidence="4 5">NPDC079179</strain>
    </source>
</reference>
<name>A0ABV3KHT0_9MICC</name>
<evidence type="ECO:0000256" key="2">
    <source>
        <dbReference type="SAM" id="Phobius"/>
    </source>
</evidence>
<dbReference type="Proteomes" id="UP001553031">
    <property type="component" value="Unassembled WGS sequence"/>
</dbReference>
<dbReference type="RefSeq" id="WP_144941422.1">
    <property type="nucleotide sequence ID" value="NZ_BAAARF010000008.1"/>
</dbReference>
<keyword evidence="2" id="KW-1133">Transmembrane helix</keyword>
<dbReference type="InterPro" id="IPR009936">
    <property type="entry name" value="DUF1468"/>
</dbReference>
<keyword evidence="2" id="KW-0472">Membrane</keyword>
<dbReference type="EMBL" id="JBFBLL010000008">
    <property type="protein sequence ID" value="MEV8158739.1"/>
    <property type="molecule type" value="Genomic_DNA"/>
</dbReference>
<keyword evidence="5" id="KW-1185">Reference proteome</keyword>
<comment type="caution">
    <text evidence="4">The sequence shown here is derived from an EMBL/GenBank/DDBJ whole genome shotgun (WGS) entry which is preliminary data.</text>
</comment>
<evidence type="ECO:0000313" key="5">
    <source>
        <dbReference type="Proteomes" id="UP001553031"/>
    </source>
</evidence>
<feature type="region of interest" description="Disordered" evidence="1">
    <location>
        <begin position="95"/>
        <end position="115"/>
    </location>
</feature>
<feature type="region of interest" description="Disordered" evidence="1">
    <location>
        <begin position="1"/>
        <end position="20"/>
    </location>
</feature>
<protein>
    <submittedName>
        <fullName evidence="4">Tripartite tricarboxylate transporter TctB family protein</fullName>
    </submittedName>
</protein>
<organism evidence="4 5">
    <name type="scientific">Kocuria salsicia</name>
    <dbReference type="NCBI Taxonomy" id="664639"/>
    <lineage>
        <taxon>Bacteria</taxon>
        <taxon>Bacillati</taxon>
        <taxon>Actinomycetota</taxon>
        <taxon>Actinomycetes</taxon>
        <taxon>Micrococcales</taxon>
        <taxon>Micrococcaceae</taxon>
        <taxon>Kocuria</taxon>
    </lineage>
</organism>
<gene>
    <name evidence="4" type="ORF">AB0O96_11145</name>
</gene>
<feature type="transmembrane region" description="Helical" evidence="2">
    <location>
        <begin position="130"/>
        <end position="158"/>
    </location>
</feature>
<keyword evidence="2" id="KW-0812">Transmembrane</keyword>
<accession>A0ABV3KHT0</accession>
<evidence type="ECO:0000313" key="4">
    <source>
        <dbReference type="EMBL" id="MEV8158739.1"/>
    </source>
</evidence>
<evidence type="ECO:0000256" key="1">
    <source>
        <dbReference type="SAM" id="MobiDB-lite"/>
    </source>
</evidence>
<feature type="domain" description="DUF1468" evidence="3">
    <location>
        <begin position="34"/>
        <end position="196"/>
    </location>
</feature>
<evidence type="ECO:0000259" key="3">
    <source>
        <dbReference type="Pfam" id="PF07331"/>
    </source>
</evidence>
<sequence length="204" mass="21162">MTQQVAGADSASVEPPSTETAPARPFLLGELTMPLVFTAFATYLLVGLLSMSVPDSVDFPGPRFFPATVVGVVYGLVVLDVLVILRRRRAAGSAHEKQAGKAPSGSTAVGAADTTAPGDDAAPRFSWRSFAWVVGGFLVFALLLEFLGWIIGAALLFWCVARGFGAARPLLTLVVGLTVSSLAYIAFDMALGLSLPSGILGGGF</sequence>
<feature type="transmembrane region" description="Helical" evidence="2">
    <location>
        <begin position="64"/>
        <end position="85"/>
    </location>
</feature>
<dbReference type="Pfam" id="PF07331">
    <property type="entry name" value="TctB"/>
    <property type="match status" value="1"/>
</dbReference>
<feature type="transmembrane region" description="Helical" evidence="2">
    <location>
        <begin position="170"/>
        <end position="187"/>
    </location>
</feature>